<evidence type="ECO:0000256" key="1">
    <source>
        <dbReference type="SAM" id="MobiDB-lite"/>
    </source>
</evidence>
<proteinExistence type="predicted"/>
<feature type="domain" description="Type VI lipase adapter protein Tla3 N-terminal" evidence="3">
    <location>
        <begin position="117"/>
        <end position="275"/>
    </location>
</feature>
<keyword evidence="2" id="KW-1133">Transmembrane helix</keyword>
<dbReference type="AlphaFoldDB" id="A0A119USG8"/>
<name>A0A119USG8_9BURK</name>
<dbReference type="Pfam" id="PF11394">
    <property type="entry name" value="Tla3_N"/>
    <property type="match status" value="1"/>
</dbReference>
<evidence type="ECO:0008006" key="7">
    <source>
        <dbReference type="Google" id="ProtNLM"/>
    </source>
</evidence>
<dbReference type="RefSeq" id="WP_060235714.1">
    <property type="nucleotide sequence ID" value="NZ_LPLU01000096.1"/>
</dbReference>
<dbReference type="InterPro" id="IPR048303">
    <property type="entry name" value="Tla3_C"/>
</dbReference>
<keyword evidence="2" id="KW-0472">Membrane</keyword>
<feature type="domain" description="Type VI lipase adapter protein Tla3 C-terminal" evidence="4">
    <location>
        <begin position="405"/>
        <end position="537"/>
    </location>
</feature>
<evidence type="ECO:0000259" key="4">
    <source>
        <dbReference type="Pfam" id="PF20995"/>
    </source>
</evidence>
<reference evidence="5 6" key="1">
    <citation type="submission" date="2015-11" db="EMBL/GenBank/DDBJ databases">
        <title>Expanding the genomic diversity of Burkholderia species for the development of highly accurate diagnostics.</title>
        <authorList>
            <person name="Sahl J."/>
            <person name="Keim P."/>
            <person name="Wagner D."/>
        </authorList>
    </citation>
    <scope>NUCLEOTIDE SEQUENCE [LARGE SCALE GENOMIC DNA]</scope>
    <source>
        <strain evidence="5 6">MSMB782WGS</strain>
    </source>
</reference>
<protein>
    <recommendedName>
        <fullName evidence="7">DUF2875 domain-containing protein</fullName>
    </recommendedName>
</protein>
<feature type="transmembrane region" description="Helical" evidence="2">
    <location>
        <begin position="12"/>
        <end position="33"/>
    </location>
</feature>
<dbReference type="EMBL" id="LPLU01000096">
    <property type="protein sequence ID" value="KWK72491.1"/>
    <property type="molecule type" value="Genomic_DNA"/>
</dbReference>
<evidence type="ECO:0000256" key="2">
    <source>
        <dbReference type="SAM" id="Phobius"/>
    </source>
</evidence>
<evidence type="ECO:0000313" key="6">
    <source>
        <dbReference type="Proteomes" id="UP000065504"/>
    </source>
</evidence>
<dbReference type="InterPro" id="IPR021531">
    <property type="entry name" value="Tla3_N"/>
</dbReference>
<feature type="region of interest" description="Disordered" evidence="1">
    <location>
        <begin position="542"/>
        <end position="561"/>
    </location>
</feature>
<keyword evidence="2" id="KW-0812">Transmembrane</keyword>
<comment type="caution">
    <text evidence="5">The sequence shown here is derived from an EMBL/GenBank/DDBJ whole genome shotgun (WGS) entry which is preliminary data.</text>
</comment>
<organism evidence="5 6">
    <name type="scientific">Burkholderia ubonensis</name>
    <dbReference type="NCBI Taxonomy" id="101571"/>
    <lineage>
        <taxon>Bacteria</taxon>
        <taxon>Pseudomonadati</taxon>
        <taxon>Pseudomonadota</taxon>
        <taxon>Betaproteobacteria</taxon>
        <taxon>Burkholderiales</taxon>
        <taxon>Burkholderiaceae</taxon>
        <taxon>Burkholderia</taxon>
        <taxon>Burkholderia cepacia complex</taxon>
    </lineage>
</organism>
<feature type="transmembrane region" description="Helical" evidence="2">
    <location>
        <begin position="53"/>
        <end position="73"/>
    </location>
</feature>
<dbReference type="Proteomes" id="UP000065504">
    <property type="component" value="Unassembled WGS sequence"/>
</dbReference>
<feature type="compositionally biased region" description="Basic and acidic residues" evidence="1">
    <location>
        <begin position="550"/>
        <end position="561"/>
    </location>
</feature>
<evidence type="ECO:0000313" key="5">
    <source>
        <dbReference type="EMBL" id="KWK72491.1"/>
    </source>
</evidence>
<evidence type="ECO:0000259" key="3">
    <source>
        <dbReference type="Pfam" id="PF11394"/>
    </source>
</evidence>
<sequence length="561" mass="61423">MKPTFTAAARPRLLPYALVLAIFVFAWMFYILFGSYQHWESTGLEVPNMGSTLRNGLFAIVGLVAVGFTAHWAMRTTPSANATAPVPASTSSAHAVVSSPYANAGSVKMLAATGQKYALEIRGIGLAVAGRRQEGIWEQIEEKKDNYSTILSDDPKRYGENPDERKIFSTLATGSAFKYAASEAVDHWPLPVIILGPPKGPIGKYRSAFELADARQNAGLGVTLFLRIDDKNTSSAAPALSQLFEFFDQHPDVPAVLVMTQDGMQYRWVAKTPGTPSDPPGAFIPPVPDSMATLLVSRTDRVDQLVRPYAVNVPGDIDKDKTQYDVVKLWNYYWKEDDIFQDEFNNNPNNGTGVATMTTDWWVSKLPELWKETTNKGPGDFKPSPYLPVRWTNWQIEEFDEAPLLGYLHRPVTVKLSDSEGKPMRRTEQAQALQEGWKQAMATLPDGAKPTRVFYDTSSDRTWAIPLSQALHGNAEGIDLSEVKEGYDIGRRIGNTGVSSALVQVCLATIGSYRAGGASATVNLMDNGTASIVMVSPPNDASKAANLKHRGPDPLKYRSAG</sequence>
<accession>A0A119USG8</accession>
<gene>
    <name evidence="5" type="ORF">WM16_01470</name>
</gene>
<dbReference type="Pfam" id="PF20995">
    <property type="entry name" value="Tla3_C"/>
    <property type="match status" value="1"/>
</dbReference>